<dbReference type="EMBL" id="CP116507">
    <property type="protein sequence ID" value="WCG22944.1"/>
    <property type="molecule type" value="Genomic_DNA"/>
</dbReference>
<dbReference type="InterPro" id="IPR000600">
    <property type="entry name" value="ROK"/>
</dbReference>
<comment type="similarity">
    <text evidence="1">Belongs to the ROK (NagC/XylR) family.</text>
</comment>
<gene>
    <name evidence="2" type="ORF">PML95_01480</name>
</gene>
<organism evidence="2 3">
    <name type="scientific">Vagococcus lutrae</name>
    <dbReference type="NCBI Taxonomy" id="81947"/>
    <lineage>
        <taxon>Bacteria</taxon>
        <taxon>Bacillati</taxon>
        <taxon>Bacillota</taxon>
        <taxon>Bacilli</taxon>
        <taxon>Lactobacillales</taxon>
        <taxon>Enterococcaceae</taxon>
        <taxon>Vagococcus</taxon>
    </lineage>
</organism>
<evidence type="ECO:0000313" key="2">
    <source>
        <dbReference type="EMBL" id="WCG22944.1"/>
    </source>
</evidence>
<dbReference type="PANTHER" id="PTHR18964:SF170">
    <property type="entry name" value="SUGAR KINASE"/>
    <property type="match status" value="1"/>
</dbReference>
<accession>A0AAE9XEQ9</accession>
<evidence type="ECO:0000256" key="1">
    <source>
        <dbReference type="ARBA" id="ARBA00006479"/>
    </source>
</evidence>
<evidence type="ECO:0000313" key="3">
    <source>
        <dbReference type="Proteomes" id="UP001179600"/>
    </source>
</evidence>
<sequence length="288" mass="31690">MAILTIDVGGSAIKNGVWSEGKLTTFDAIPTPKDYETFKQNLLEIKERASQEYTITGVGMSMPGAVNTKTRQIEGVSAVPYIHHRPIFDELETLLELPLTIENDANCAGICEVEIGAGRQGEHIIFIILGTGVGGSIFIHRKLYKGAHLFGGEFGLMRLMNKRIFSTSGTAVAMAHIFNQKYGTNHTGLAIFEEADSGSERAVLAVDELYENISEGLYNIQVAFDPDTIVIGGGISQRHDIAEQLRTKLFRRLQEERVESVMPKVVRCDYLNDANLIGAALNFENQGR</sequence>
<dbReference type="InterPro" id="IPR043129">
    <property type="entry name" value="ATPase_NBD"/>
</dbReference>
<protein>
    <submittedName>
        <fullName evidence="2">ROK family protein</fullName>
    </submittedName>
</protein>
<dbReference type="SUPFAM" id="SSF53067">
    <property type="entry name" value="Actin-like ATPase domain"/>
    <property type="match status" value="1"/>
</dbReference>
<dbReference type="PANTHER" id="PTHR18964">
    <property type="entry name" value="ROK (REPRESSOR, ORF, KINASE) FAMILY"/>
    <property type="match status" value="1"/>
</dbReference>
<dbReference type="Pfam" id="PF00480">
    <property type="entry name" value="ROK"/>
    <property type="match status" value="1"/>
</dbReference>
<reference evidence="2" key="1">
    <citation type="submission" date="2023-01" db="EMBL/GenBank/DDBJ databases">
        <title>Oxazolidinone resistance genes in florfenicol resistant enterococci from beef cattle and veal calves at slaughter.</title>
        <authorList>
            <person name="Biggel M."/>
        </authorList>
    </citation>
    <scope>NUCLEOTIDE SEQUENCE</scope>
    <source>
        <strain evidence="2">K204-1</strain>
    </source>
</reference>
<dbReference type="RefSeq" id="WP_272163457.1">
    <property type="nucleotide sequence ID" value="NZ_CP116507.1"/>
</dbReference>
<dbReference type="Proteomes" id="UP001179600">
    <property type="component" value="Chromosome"/>
</dbReference>
<name>A0AAE9XEQ9_9ENTE</name>
<dbReference type="AlphaFoldDB" id="A0AAE9XEQ9"/>
<proteinExistence type="inferred from homology"/>
<dbReference type="Gene3D" id="3.30.420.40">
    <property type="match status" value="2"/>
</dbReference>